<keyword evidence="2" id="KW-1185">Reference proteome</keyword>
<evidence type="ECO:0000313" key="1">
    <source>
        <dbReference type="EMBL" id="ABF11863.1"/>
    </source>
</evidence>
<geneLocation type="plasmid" evidence="1 2">
    <name>megaplasmid</name>
</geneLocation>
<keyword evidence="1" id="KW-0614">Plasmid</keyword>
<dbReference type="KEGG" id="rme:Rmet_5001"/>
<dbReference type="EMBL" id="CP000353">
    <property type="protein sequence ID" value="ABF11863.1"/>
    <property type="molecule type" value="Genomic_DNA"/>
</dbReference>
<accession>Q1LDB3</accession>
<organism evidence="1 2">
    <name type="scientific">Cupriavidus metallidurans (strain ATCC 43123 / DSM 2839 / NBRC 102507 / CH34)</name>
    <name type="common">Ralstonia metallidurans</name>
    <dbReference type="NCBI Taxonomy" id="266264"/>
    <lineage>
        <taxon>Bacteria</taxon>
        <taxon>Pseudomonadati</taxon>
        <taxon>Pseudomonadota</taxon>
        <taxon>Betaproteobacteria</taxon>
        <taxon>Burkholderiales</taxon>
        <taxon>Burkholderiaceae</taxon>
        <taxon>Cupriavidus</taxon>
    </lineage>
</organism>
<gene>
    <name evidence="1" type="ordered locus">Rmet_5001</name>
</gene>
<protein>
    <submittedName>
        <fullName evidence="1">Uncharacterized protein</fullName>
    </submittedName>
</protein>
<dbReference type="HOGENOM" id="CLU_3398087_0_0_4"/>
<name>Q1LDB3_CUPMC</name>
<proteinExistence type="predicted"/>
<dbReference type="AlphaFoldDB" id="Q1LDB3"/>
<reference evidence="2" key="1">
    <citation type="journal article" date="2010" name="PLoS ONE">
        <title>The complete genome sequence of Cupriavidus metallidurans strain CH34, a master survivalist in harsh and anthropogenic environments.</title>
        <authorList>
            <person name="Janssen P.J."/>
            <person name="Van Houdt R."/>
            <person name="Moors H."/>
            <person name="Monsieurs P."/>
            <person name="Morin N."/>
            <person name="Michaux A."/>
            <person name="Benotmane M.A."/>
            <person name="Leys N."/>
            <person name="Vallaeys T."/>
            <person name="Lapidus A."/>
            <person name="Monchy S."/>
            <person name="Medigue C."/>
            <person name="Taghavi S."/>
            <person name="McCorkle S."/>
            <person name="Dunn J."/>
            <person name="van der Lelie D."/>
            <person name="Mergeay M."/>
        </authorList>
    </citation>
    <scope>NUCLEOTIDE SEQUENCE [LARGE SCALE GENOMIC DNA]</scope>
    <source>
        <strain evidence="2">ATCC 43123 / DSM 2839 / NBRC 102507 / CH34</strain>
    </source>
</reference>
<dbReference type="Proteomes" id="UP000002429">
    <property type="component" value="Plasmid megaplasmid"/>
</dbReference>
<sequence>MTHALHYLLKILENMNLLDAEWADPGQGEGG</sequence>
<evidence type="ECO:0000313" key="2">
    <source>
        <dbReference type="Proteomes" id="UP000002429"/>
    </source>
</evidence>